<organism evidence="1 2">
    <name type="scientific">Bauhinia variegata</name>
    <name type="common">Purple orchid tree</name>
    <name type="synonym">Phanera variegata</name>
    <dbReference type="NCBI Taxonomy" id="167791"/>
    <lineage>
        <taxon>Eukaryota</taxon>
        <taxon>Viridiplantae</taxon>
        <taxon>Streptophyta</taxon>
        <taxon>Embryophyta</taxon>
        <taxon>Tracheophyta</taxon>
        <taxon>Spermatophyta</taxon>
        <taxon>Magnoliopsida</taxon>
        <taxon>eudicotyledons</taxon>
        <taxon>Gunneridae</taxon>
        <taxon>Pentapetalae</taxon>
        <taxon>rosids</taxon>
        <taxon>fabids</taxon>
        <taxon>Fabales</taxon>
        <taxon>Fabaceae</taxon>
        <taxon>Cercidoideae</taxon>
        <taxon>Cercideae</taxon>
        <taxon>Bauhiniinae</taxon>
        <taxon>Bauhinia</taxon>
    </lineage>
</organism>
<proteinExistence type="predicted"/>
<dbReference type="EMBL" id="CM039432">
    <property type="protein sequence ID" value="KAI4332481.1"/>
    <property type="molecule type" value="Genomic_DNA"/>
</dbReference>
<evidence type="ECO:0000313" key="2">
    <source>
        <dbReference type="Proteomes" id="UP000828941"/>
    </source>
</evidence>
<protein>
    <submittedName>
        <fullName evidence="1">Uncharacterized protein</fullName>
    </submittedName>
</protein>
<dbReference type="Proteomes" id="UP000828941">
    <property type="component" value="Chromosome 7"/>
</dbReference>
<accession>A0ACB9N8C3</accession>
<comment type="caution">
    <text evidence="1">The sequence shown here is derived from an EMBL/GenBank/DDBJ whole genome shotgun (WGS) entry which is preliminary data.</text>
</comment>
<keyword evidence="2" id="KW-1185">Reference proteome</keyword>
<name>A0ACB9N8C3_BAUVA</name>
<gene>
    <name evidence="1" type="ORF">L6164_017386</name>
</gene>
<reference evidence="1 2" key="1">
    <citation type="journal article" date="2022" name="DNA Res.">
        <title>Chromosomal-level genome assembly of the orchid tree Bauhinia variegata (Leguminosae; Cercidoideae) supports the allotetraploid origin hypothesis of Bauhinia.</title>
        <authorList>
            <person name="Zhong Y."/>
            <person name="Chen Y."/>
            <person name="Zheng D."/>
            <person name="Pang J."/>
            <person name="Liu Y."/>
            <person name="Luo S."/>
            <person name="Meng S."/>
            <person name="Qian L."/>
            <person name="Wei D."/>
            <person name="Dai S."/>
            <person name="Zhou R."/>
        </authorList>
    </citation>
    <scope>NUCLEOTIDE SEQUENCE [LARGE SCALE GENOMIC DNA]</scope>
    <source>
        <strain evidence="1">BV-YZ2020</strain>
    </source>
</reference>
<evidence type="ECO:0000313" key="1">
    <source>
        <dbReference type="EMBL" id="KAI4332481.1"/>
    </source>
</evidence>
<sequence length="209" mass="23931">MSSQTSTPDVIKEESESMMLHGVIFNVRPCFVMDHPRWIMATLIDVTGALRNADIKVIGLHGKNDIEIQNVIEIASRRARRDNLFDQVVVADLTNKSNLVMIQEEVARALNLRLSDGIWYRWRCFLTGTSIIADRAQQICERIRRKGRILIILHNPFQGFDMEQVGIPFGDTHGGCKILLASANQQLLKDEMKSQLIFSPEDFARFYER</sequence>